<accession>A0ABY2WQ33</accession>
<keyword evidence="2" id="KW-1185">Reference proteome</keyword>
<comment type="caution">
    <text evidence="1">The sequence shown here is derived from an EMBL/GenBank/DDBJ whole genome shotgun (WGS) entry which is preliminary data.</text>
</comment>
<dbReference type="Proteomes" id="UP000751614">
    <property type="component" value="Unassembled WGS sequence"/>
</dbReference>
<dbReference type="InterPro" id="IPR014985">
    <property type="entry name" value="WbqC"/>
</dbReference>
<dbReference type="EMBL" id="VCNI01000001">
    <property type="protein sequence ID" value="TMU57088.1"/>
    <property type="molecule type" value="Genomic_DNA"/>
</dbReference>
<evidence type="ECO:0000313" key="2">
    <source>
        <dbReference type="Proteomes" id="UP000751614"/>
    </source>
</evidence>
<proteinExistence type="predicted"/>
<protein>
    <submittedName>
        <fullName evidence="1">WbqC family protein</fullName>
    </submittedName>
</protein>
<dbReference type="RefSeq" id="WP_138834202.1">
    <property type="nucleotide sequence ID" value="NZ_VCNI01000001.1"/>
</dbReference>
<sequence>MSKFLIHPSYFPSIATFAVFAQKDIVWEAHDNFQKQTYRNRCYICTDQGKHMLNIPIKHVGGNEGRQKYREVQLDHSANWLKQHWRTLETAYRTSPFFEYYEDDLKPLFETEAQSLFEFNLSTIQVVSDCLGIEFPRTQTSNFEMSPNEFKDVRFLVNAKKPFVEQFPEYTQVFAERHGFLSNLSILDLLFNEGTNAAPYLHNLSLNFLDA</sequence>
<reference evidence="1 2" key="1">
    <citation type="submission" date="2019-05" db="EMBL/GenBank/DDBJ databases">
        <title>Flagellimonas sp. AsT0115, sp. nov., isolated from a marine red algae, Asparagopsis taxiformis.</title>
        <authorList>
            <person name="Kim J."/>
            <person name="Jeong S.E."/>
            <person name="Jeon C.O."/>
        </authorList>
    </citation>
    <scope>NUCLEOTIDE SEQUENCE [LARGE SCALE GENOMIC DNA]</scope>
    <source>
        <strain evidence="1 2">AsT0115</strain>
    </source>
</reference>
<dbReference type="Pfam" id="PF08889">
    <property type="entry name" value="WbqC"/>
    <property type="match status" value="1"/>
</dbReference>
<organism evidence="1 2">
    <name type="scientific">Flagellimonas algicola</name>
    <dbReference type="NCBI Taxonomy" id="2583815"/>
    <lineage>
        <taxon>Bacteria</taxon>
        <taxon>Pseudomonadati</taxon>
        <taxon>Bacteroidota</taxon>
        <taxon>Flavobacteriia</taxon>
        <taxon>Flavobacteriales</taxon>
        <taxon>Flavobacteriaceae</taxon>
        <taxon>Flagellimonas</taxon>
    </lineage>
</organism>
<name>A0ABY2WQ33_9FLAO</name>
<gene>
    <name evidence="1" type="ORF">FGG15_05945</name>
</gene>
<evidence type="ECO:0000313" key="1">
    <source>
        <dbReference type="EMBL" id="TMU57088.1"/>
    </source>
</evidence>